<reference evidence="1 2" key="1">
    <citation type="submission" date="2019-04" db="EMBL/GenBank/DDBJ databases">
        <title>Microbes associate with the intestines of laboratory mice.</title>
        <authorList>
            <person name="Navarre W."/>
            <person name="Wong E."/>
            <person name="Huang K.C."/>
            <person name="Tropini C."/>
            <person name="Ng K."/>
            <person name="Yu B."/>
        </authorList>
    </citation>
    <scope>NUCLEOTIDE SEQUENCE [LARGE SCALE GENOMIC DNA]</scope>
    <source>
        <strain evidence="1 2">NM80_B27</strain>
    </source>
</reference>
<proteinExistence type="predicted"/>
<dbReference type="Proteomes" id="UP000308978">
    <property type="component" value="Unassembled WGS sequence"/>
</dbReference>
<organism evidence="1 2">
    <name type="scientific">Adlercreutzia caecimuris</name>
    <dbReference type="NCBI Taxonomy" id="671266"/>
    <lineage>
        <taxon>Bacteria</taxon>
        <taxon>Bacillati</taxon>
        <taxon>Actinomycetota</taxon>
        <taxon>Coriobacteriia</taxon>
        <taxon>Eggerthellales</taxon>
        <taxon>Eggerthellaceae</taxon>
        <taxon>Adlercreutzia</taxon>
    </lineage>
</organism>
<dbReference type="InterPro" id="IPR011664">
    <property type="entry name" value="Abi_system_AbiD/AbiF-like"/>
</dbReference>
<evidence type="ECO:0000313" key="1">
    <source>
        <dbReference type="EMBL" id="THG38748.1"/>
    </source>
</evidence>
<dbReference type="RefSeq" id="WP_136432284.1">
    <property type="nucleotide sequence ID" value="NZ_SSTJ01000001.1"/>
</dbReference>
<comment type="caution">
    <text evidence="1">The sequence shown here is derived from an EMBL/GenBank/DDBJ whole genome shotgun (WGS) entry which is preliminary data.</text>
</comment>
<protein>
    <submittedName>
        <fullName evidence="1">Abi family protein</fullName>
    </submittedName>
</protein>
<evidence type="ECO:0000313" key="2">
    <source>
        <dbReference type="Proteomes" id="UP000308978"/>
    </source>
</evidence>
<sequence length="323" mass="37137">MRINPKPFRTIEEQIAILNSRGVATDKSTPEVLAREGYYSVVNGYKDLYLDPAATKAAGEDVFRKGTTFQDICRLFRFDRALRQTFFRYFAIAEAALKSLCAYHFAEAHQDEPEPYLNATNYDECQRTYVDWLISDFESALARNPRKKPQPKAYLEHYLKNHDEVPLWVLLRYMTLGQAFKFYCYQTESMRNKIAKGFAVLYELSYGEKINVSPRRLTQAYDHIKDFRNICAHEERLYCARVSPGHDISVVDALSDLQLVLPKNEAAQLTNDILDLLASIGEDMREADFSRLVTSMGAEHLPGLKERRNVPRTSLEARVAQPA</sequence>
<dbReference type="AlphaFoldDB" id="A0A4S4G7A3"/>
<gene>
    <name evidence="1" type="ORF">E5986_00145</name>
</gene>
<dbReference type="EMBL" id="SSTJ01000001">
    <property type="protein sequence ID" value="THG38748.1"/>
    <property type="molecule type" value="Genomic_DNA"/>
</dbReference>
<name>A0A4S4G7A3_9ACTN</name>
<dbReference type="Pfam" id="PF07751">
    <property type="entry name" value="Abi_2"/>
    <property type="match status" value="1"/>
</dbReference>
<accession>A0A4S4G7A3</accession>